<keyword evidence="3" id="KW-0964">Secreted</keyword>
<dbReference type="Pfam" id="PF01060">
    <property type="entry name" value="TTR-52"/>
    <property type="match status" value="1"/>
</dbReference>
<dbReference type="GO" id="GO:0005576">
    <property type="term" value="C:extracellular region"/>
    <property type="evidence" value="ECO:0007669"/>
    <property type="project" value="UniProtKB-SubCell"/>
</dbReference>
<gene>
    <name evidence="6" type="ORF">AB6A40_004544</name>
</gene>
<dbReference type="AlphaFoldDB" id="A0ABD6ENI3"/>
<dbReference type="InterPro" id="IPR001534">
    <property type="entry name" value="Transthyretin-like"/>
</dbReference>
<sequence length="142" mass="15884">MSLYFISLLSLILLDSSEETVIGRVQSITVNGTLMCGFKTIVGAEVELYDHDRFSRDDLLGSAVTDVFGRFSVSGEKRQMSYIEPYLWITHNCDNGYIDKSCTLQGKYVIPNAKAFIGGTFTANIINLNQPVLRDQKKKCKS</sequence>
<dbReference type="PANTHER" id="PTHR21700:SF30">
    <property type="entry name" value="TRANSTHYRETIN-LIKE FAMILY PROTEIN"/>
    <property type="match status" value="1"/>
</dbReference>
<accession>A0ABD6ENI3</accession>
<feature type="chain" id="PRO_5044791745" evidence="5">
    <location>
        <begin position="20"/>
        <end position="142"/>
    </location>
</feature>
<evidence type="ECO:0000256" key="1">
    <source>
        <dbReference type="ARBA" id="ARBA00004613"/>
    </source>
</evidence>
<organism evidence="6 7">
    <name type="scientific">Gnathostoma spinigerum</name>
    <dbReference type="NCBI Taxonomy" id="75299"/>
    <lineage>
        <taxon>Eukaryota</taxon>
        <taxon>Metazoa</taxon>
        <taxon>Ecdysozoa</taxon>
        <taxon>Nematoda</taxon>
        <taxon>Chromadorea</taxon>
        <taxon>Rhabditida</taxon>
        <taxon>Spirurina</taxon>
        <taxon>Gnathostomatomorpha</taxon>
        <taxon>Gnathostomatoidea</taxon>
        <taxon>Gnathostomatidae</taxon>
        <taxon>Gnathostoma</taxon>
    </lineage>
</organism>
<dbReference type="PANTHER" id="PTHR21700">
    <property type="entry name" value="TRANSTHYRETIN-LIKE FAMILY PROTEIN-RELATED"/>
    <property type="match status" value="1"/>
</dbReference>
<evidence type="ECO:0000313" key="7">
    <source>
        <dbReference type="Proteomes" id="UP001608902"/>
    </source>
</evidence>
<evidence type="ECO:0000256" key="3">
    <source>
        <dbReference type="ARBA" id="ARBA00022525"/>
    </source>
</evidence>
<dbReference type="EMBL" id="JBGFUD010002656">
    <property type="protein sequence ID" value="MFH4977835.1"/>
    <property type="molecule type" value="Genomic_DNA"/>
</dbReference>
<evidence type="ECO:0000256" key="5">
    <source>
        <dbReference type="SAM" id="SignalP"/>
    </source>
</evidence>
<evidence type="ECO:0000256" key="2">
    <source>
        <dbReference type="ARBA" id="ARBA00010112"/>
    </source>
</evidence>
<dbReference type="InterPro" id="IPR038479">
    <property type="entry name" value="Transthyretin-like_sf"/>
</dbReference>
<comment type="subcellular location">
    <subcellularLocation>
        <location evidence="1">Secreted</location>
    </subcellularLocation>
</comment>
<dbReference type="Gene3D" id="2.60.40.3330">
    <property type="match status" value="1"/>
</dbReference>
<comment type="similarity">
    <text evidence="2">Belongs to the nematode transthyretin-like family.</text>
</comment>
<proteinExistence type="inferred from homology"/>
<feature type="signal peptide" evidence="5">
    <location>
        <begin position="1"/>
        <end position="19"/>
    </location>
</feature>
<protein>
    <submittedName>
        <fullName evidence="6">Uncharacterized protein</fullName>
    </submittedName>
</protein>
<name>A0ABD6ENI3_9BILA</name>
<comment type="caution">
    <text evidence="6">The sequence shown here is derived from an EMBL/GenBank/DDBJ whole genome shotgun (WGS) entry which is preliminary data.</text>
</comment>
<dbReference type="Proteomes" id="UP001608902">
    <property type="component" value="Unassembled WGS sequence"/>
</dbReference>
<evidence type="ECO:0000256" key="4">
    <source>
        <dbReference type="ARBA" id="ARBA00022729"/>
    </source>
</evidence>
<reference evidence="6 7" key="1">
    <citation type="submission" date="2024-08" db="EMBL/GenBank/DDBJ databases">
        <title>Gnathostoma spinigerum genome.</title>
        <authorList>
            <person name="Gonzalez-Bertolin B."/>
            <person name="Monzon S."/>
            <person name="Zaballos A."/>
            <person name="Jimenez P."/>
            <person name="Dekumyoy P."/>
            <person name="Varona S."/>
            <person name="Cuesta I."/>
            <person name="Sumanam S."/>
            <person name="Adisakwattana P."/>
            <person name="Gasser R.B."/>
            <person name="Hernandez-Gonzalez A."/>
            <person name="Young N.D."/>
            <person name="Perteguer M.J."/>
        </authorList>
    </citation>
    <scope>NUCLEOTIDE SEQUENCE [LARGE SCALE GENOMIC DNA]</scope>
    <source>
        <strain evidence="6">AL3</strain>
        <tissue evidence="6">Liver</tissue>
    </source>
</reference>
<keyword evidence="7" id="KW-1185">Reference proteome</keyword>
<keyword evidence="4 5" id="KW-0732">Signal</keyword>
<evidence type="ECO:0000313" key="6">
    <source>
        <dbReference type="EMBL" id="MFH4977835.1"/>
    </source>
</evidence>